<keyword evidence="3 5" id="KW-1133">Transmembrane helix</keyword>
<dbReference type="PIRSF" id="PIRSF006648">
    <property type="entry name" value="DrrB"/>
    <property type="match status" value="1"/>
</dbReference>
<keyword evidence="5" id="KW-0813">Transport</keyword>
<reference evidence="7 8" key="1">
    <citation type="submission" date="2019-05" db="EMBL/GenBank/DDBJ databases">
        <title>Verrucobacter flavum gen. nov., sp. nov. a new member of the family Verrucomicrobiaceae.</title>
        <authorList>
            <person name="Szuroczki S."/>
            <person name="Abbaszade G."/>
            <person name="Szabo A."/>
            <person name="Felfoldi T."/>
            <person name="Schumann P."/>
            <person name="Boka K."/>
            <person name="Keki Z."/>
            <person name="Toumi M."/>
            <person name="Toth E."/>
        </authorList>
    </citation>
    <scope>NUCLEOTIDE SEQUENCE [LARGE SCALE GENOMIC DNA]</scope>
    <source>
        <strain evidence="7 8">MG-N-17</strain>
    </source>
</reference>
<evidence type="ECO:0000259" key="6">
    <source>
        <dbReference type="PROSITE" id="PS51012"/>
    </source>
</evidence>
<evidence type="ECO:0000256" key="3">
    <source>
        <dbReference type="ARBA" id="ARBA00022989"/>
    </source>
</evidence>
<evidence type="ECO:0000256" key="5">
    <source>
        <dbReference type="RuleBase" id="RU361157"/>
    </source>
</evidence>
<comment type="similarity">
    <text evidence="5">Belongs to the ABC-2 integral membrane protein family.</text>
</comment>
<name>A0A5R8KGD6_9BACT</name>
<dbReference type="InterPro" id="IPR051784">
    <property type="entry name" value="Nod_factor_ABC_transporter"/>
</dbReference>
<dbReference type="GO" id="GO:0140359">
    <property type="term" value="F:ABC-type transporter activity"/>
    <property type="evidence" value="ECO:0007669"/>
    <property type="project" value="InterPro"/>
</dbReference>
<keyword evidence="8" id="KW-1185">Reference proteome</keyword>
<dbReference type="PRINTS" id="PR00164">
    <property type="entry name" value="ABC2TRNSPORT"/>
</dbReference>
<accession>A0A5R8KGD6</accession>
<dbReference type="RefSeq" id="WP_138085844.1">
    <property type="nucleotide sequence ID" value="NZ_VAUV01000006.1"/>
</dbReference>
<dbReference type="PANTHER" id="PTHR43229">
    <property type="entry name" value="NODULATION PROTEIN J"/>
    <property type="match status" value="1"/>
</dbReference>
<dbReference type="PANTHER" id="PTHR43229:SF2">
    <property type="entry name" value="NODULATION PROTEIN J"/>
    <property type="match status" value="1"/>
</dbReference>
<sequence length="267" mass="30842">MNFRVIYALILRYLFLYGRTPMRLVELVFWPVVDLMVWGYLTMFLQENSEQEFASFLIFLVGGMILWDVLFRAQQGVAISFLEDVWTRNLLNIFVSPVRTHEYVAATFAIGFLRIMVTMIVLCTLAAVNYNFNIFQLEWSLIPFFLNLLVFGWSLGMISTALILRWGQAVESLAWAVPFFIQPLVAVFYPVAKLPEWLQYIALCFPATHVFEGMREVLNPKIGFLSWERVGWACLTNVIFMAIAATIFATMLQSTRRRGLLTKLATQ</sequence>
<keyword evidence="2 5" id="KW-0812">Transmembrane</keyword>
<gene>
    <name evidence="7" type="ORF">FEM03_08850</name>
</gene>
<feature type="transmembrane region" description="Helical" evidence="5">
    <location>
        <begin position="140"/>
        <end position="164"/>
    </location>
</feature>
<feature type="transmembrane region" description="Helical" evidence="5">
    <location>
        <begin position="173"/>
        <end position="192"/>
    </location>
</feature>
<dbReference type="Pfam" id="PF12698">
    <property type="entry name" value="ABC2_membrane_3"/>
    <property type="match status" value="1"/>
</dbReference>
<feature type="domain" description="ABC transmembrane type-2" evidence="6">
    <location>
        <begin position="22"/>
        <end position="251"/>
    </location>
</feature>
<evidence type="ECO:0000256" key="1">
    <source>
        <dbReference type="ARBA" id="ARBA00004141"/>
    </source>
</evidence>
<evidence type="ECO:0000256" key="4">
    <source>
        <dbReference type="ARBA" id="ARBA00023136"/>
    </source>
</evidence>
<evidence type="ECO:0000256" key="2">
    <source>
        <dbReference type="ARBA" id="ARBA00022692"/>
    </source>
</evidence>
<dbReference type="PROSITE" id="PS51012">
    <property type="entry name" value="ABC_TM2"/>
    <property type="match status" value="1"/>
</dbReference>
<feature type="transmembrane region" description="Helical" evidence="5">
    <location>
        <begin position="21"/>
        <end position="41"/>
    </location>
</feature>
<dbReference type="InterPro" id="IPR000412">
    <property type="entry name" value="ABC_2_transport"/>
</dbReference>
<feature type="transmembrane region" description="Helical" evidence="5">
    <location>
        <begin position="230"/>
        <end position="252"/>
    </location>
</feature>
<feature type="transmembrane region" description="Helical" evidence="5">
    <location>
        <begin position="103"/>
        <end position="128"/>
    </location>
</feature>
<dbReference type="AlphaFoldDB" id="A0A5R8KGD6"/>
<dbReference type="Proteomes" id="UP000306196">
    <property type="component" value="Unassembled WGS sequence"/>
</dbReference>
<dbReference type="EMBL" id="VAUV01000006">
    <property type="protein sequence ID" value="TLD71015.1"/>
    <property type="molecule type" value="Genomic_DNA"/>
</dbReference>
<keyword evidence="4 5" id="KW-0472">Membrane</keyword>
<dbReference type="GO" id="GO:0043190">
    <property type="term" value="C:ATP-binding cassette (ABC) transporter complex"/>
    <property type="evidence" value="ECO:0007669"/>
    <property type="project" value="InterPro"/>
</dbReference>
<evidence type="ECO:0000313" key="8">
    <source>
        <dbReference type="Proteomes" id="UP000306196"/>
    </source>
</evidence>
<proteinExistence type="inferred from homology"/>
<evidence type="ECO:0000313" key="7">
    <source>
        <dbReference type="EMBL" id="TLD71015.1"/>
    </source>
</evidence>
<protein>
    <recommendedName>
        <fullName evidence="5">Transport permease protein</fullName>
    </recommendedName>
</protein>
<comment type="caution">
    <text evidence="7">The sequence shown here is derived from an EMBL/GenBank/DDBJ whole genome shotgun (WGS) entry which is preliminary data.</text>
</comment>
<organism evidence="7 8">
    <name type="scientific">Phragmitibacter flavus</name>
    <dbReference type="NCBI Taxonomy" id="2576071"/>
    <lineage>
        <taxon>Bacteria</taxon>
        <taxon>Pseudomonadati</taxon>
        <taxon>Verrucomicrobiota</taxon>
        <taxon>Verrucomicrobiia</taxon>
        <taxon>Verrucomicrobiales</taxon>
        <taxon>Verrucomicrobiaceae</taxon>
        <taxon>Phragmitibacter</taxon>
    </lineage>
</organism>
<comment type="subcellular location">
    <subcellularLocation>
        <location evidence="5">Cell membrane</location>
        <topology evidence="5">Multi-pass membrane protein</topology>
    </subcellularLocation>
    <subcellularLocation>
        <location evidence="1">Membrane</location>
        <topology evidence="1">Multi-pass membrane protein</topology>
    </subcellularLocation>
</comment>
<dbReference type="InterPro" id="IPR013525">
    <property type="entry name" value="ABC2_TM"/>
</dbReference>
<keyword evidence="5" id="KW-1003">Cell membrane</keyword>
<feature type="transmembrane region" description="Helical" evidence="5">
    <location>
        <begin position="53"/>
        <end position="71"/>
    </location>
</feature>
<dbReference type="OrthoDB" id="9786643at2"/>
<dbReference type="InterPro" id="IPR047817">
    <property type="entry name" value="ABC2_TM_bact-type"/>
</dbReference>